<accession>A0A8C5BJR1</accession>
<feature type="region of interest" description="Disordered" evidence="1">
    <location>
        <begin position="159"/>
        <end position="183"/>
    </location>
</feature>
<dbReference type="GO" id="GO:0071539">
    <property type="term" value="P:protein localization to centrosome"/>
    <property type="evidence" value="ECO:0007669"/>
    <property type="project" value="TreeGrafter"/>
</dbReference>
<sequence length="231" mass="25566">FSVYYLGLNCIHIQSLISFSSSPQLLFNETIPSSSSNRASRAGPPSPIVIEKLVPRSEEPERPGSSRSSVNFSTLSEERLMAAVRLAKRDLRRRRQETLRCSAAARPPSEEESAQDTSSMDSEQVASFISGPKTSSPKEKATRSRARFLVQSPQRRSVLAGFGQGKSPPTKDPGMGPSVRSHQPQLSREIQKVQKELLVYIEKVGNRGKRFRLFPGERLALGHFTSKISVV</sequence>
<dbReference type="AlphaFoldDB" id="A0A8C5BJR1"/>
<name>A0A8C5BJR1_GADMO</name>
<dbReference type="Pfam" id="PF15718">
    <property type="entry name" value="MNR"/>
    <property type="match status" value="1"/>
</dbReference>
<dbReference type="Ensembl" id="ENSGMOT00000037938.1">
    <property type="protein sequence ID" value="ENSGMOP00000048599.1"/>
    <property type="gene ID" value="ENSGMOG00000036664.1"/>
</dbReference>
<dbReference type="OMA" id="PAACTYC"/>
<dbReference type="PANTHER" id="PTHR15732:SF4">
    <property type="entry name" value="PROTEIN MOONRAKER"/>
    <property type="match status" value="1"/>
</dbReference>
<dbReference type="InterPro" id="IPR031447">
    <property type="entry name" value="MNR"/>
</dbReference>
<dbReference type="GeneTree" id="ENSGT00940000178004"/>
<proteinExistence type="predicted"/>
<dbReference type="GO" id="GO:0034451">
    <property type="term" value="C:centriolar satellite"/>
    <property type="evidence" value="ECO:0007669"/>
    <property type="project" value="TreeGrafter"/>
</dbReference>
<organism evidence="2 3">
    <name type="scientific">Gadus morhua</name>
    <name type="common">Atlantic cod</name>
    <dbReference type="NCBI Taxonomy" id="8049"/>
    <lineage>
        <taxon>Eukaryota</taxon>
        <taxon>Metazoa</taxon>
        <taxon>Chordata</taxon>
        <taxon>Craniata</taxon>
        <taxon>Vertebrata</taxon>
        <taxon>Euteleostomi</taxon>
        <taxon>Actinopterygii</taxon>
        <taxon>Neopterygii</taxon>
        <taxon>Teleostei</taxon>
        <taxon>Neoteleostei</taxon>
        <taxon>Acanthomorphata</taxon>
        <taxon>Zeiogadaria</taxon>
        <taxon>Gadariae</taxon>
        <taxon>Gadiformes</taxon>
        <taxon>Gadoidei</taxon>
        <taxon>Gadidae</taxon>
        <taxon>Gadus</taxon>
    </lineage>
</organism>
<dbReference type="Proteomes" id="UP000694546">
    <property type="component" value="Chromosome 16"/>
</dbReference>
<evidence type="ECO:0000313" key="2">
    <source>
        <dbReference type="Ensembl" id="ENSGMOP00000048599.1"/>
    </source>
</evidence>
<dbReference type="GO" id="GO:0007099">
    <property type="term" value="P:centriole replication"/>
    <property type="evidence" value="ECO:0007669"/>
    <property type="project" value="InterPro"/>
</dbReference>
<evidence type="ECO:0000256" key="1">
    <source>
        <dbReference type="SAM" id="MobiDB-lite"/>
    </source>
</evidence>
<feature type="region of interest" description="Disordered" evidence="1">
    <location>
        <begin position="98"/>
        <end position="145"/>
    </location>
</feature>
<reference evidence="2" key="2">
    <citation type="submission" date="2025-09" db="UniProtKB">
        <authorList>
            <consortium name="Ensembl"/>
        </authorList>
    </citation>
    <scope>IDENTIFICATION</scope>
</reference>
<evidence type="ECO:0000313" key="3">
    <source>
        <dbReference type="Proteomes" id="UP000694546"/>
    </source>
</evidence>
<reference evidence="2" key="1">
    <citation type="submission" date="2025-08" db="UniProtKB">
        <authorList>
            <consortium name="Ensembl"/>
        </authorList>
    </citation>
    <scope>IDENTIFICATION</scope>
</reference>
<dbReference type="PANTHER" id="PTHR15732">
    <property type="entry name" value="PROTEIN MOONRAKER"/>
    <property type="match status" value="1"/>
</dbReference>
<feature type="compositionally biased region" description="Polar residues" evidence="1">
    <location>
        <begin position="115"/>
        <end position="135"/>
    </location>
</feature>
<keyword evidence="3" id="KW-1185">Reference proteome</keyword>
<protein>
    <submittedName>
        <fullName evidence="2">Uncharacterized protein</fullName>
    </submittedName>
</protein>